<evidence type="ECO:0000313" key="2">
    <source>
        <dbReference type="Proteomes" id="UP000240971"/>
    </source>
</evidence>
<dbReference type="Proteomes" id="UP000240971">
    <property type="component" value="Unassembled WGS sequence"/>
</dbReference>
<organism evidence="1 2">
    <name type="scientific">Chitinophaga niastensis</name>
    <dbReference type="NCBI Taxonomy" id="536980"/>
    <lineage>
        <taxon>Bacteria</taxon>
        <taxon>Pseudomonadati</taxon>
        <taxon>Bacteroidota</taxon>
        <taxon>Chitinophagia</taxon>
        <taxon>Chitinophagales</taxon>
        <taxon>Chitinophagaceae</taxon>
        <taxon>Chitinophaga</taxon>
    </lineage>
</organism>
<name>A0A2P8HKA3_CHINA</name>
<reference evidence="1 2" key="1">
    <citation type="submission" date="2018-03" db="EMBL/GenBank/DDBJ databases">
        <title>Genomic Encyclopedia of Archaeal and Bacterial Type Strains, Phase II (KMG-II): from individual species to whole genera.</title>
        <authorList>
            <person name="Goeker M."/>
        </authorList>
    </citation>
    <scope>NUCLEOTIDE SEQUENCE [LARGE SCALE GENOMIC DNA]</scope>
    <source>
        <strain evidence="1 2">DSM 24859</strain>
    </source>
</reference>
<dbReference type="EMBL" id="PYAW01000003">
    <property type="protein sequence ID" value="PSL46644.1"/>
    <property type="molecule type" value="Genomic_DNA"/>
</dbReference>
<comment type="caution">
    <text evidence="1">The sequence shown here is derived from an EMBL/GenBank/DDBJ whole genome shotgun (WGS) entry which is preliminary data.</text>
</comment>
<dbReference type="AlphaFoldDB" id="A0A2P8HKA3"/>
<evidence type="ECO:0000313" key="1">
    <source>
        <dbReference type="EMBL" id="PSL46644.1"/>
    </source>
</evidence>
<keyword evidence="2" id="KW-1185">Reference proteome</keyword>
<proteinExistence type="predicted"/>
<gene>
    <name evidence="1" type="ORF">CLV51_103625</name>
</gene>
<protein>
    <submittedName>
        <fullName evidence="1">Uncharacterized protein</fullName>
    </submittedName>
</protein>
<accession>A0A2P8HKA3</accession>
<sequence length="44" mass="5088">MTDSGDLSGYCLNCDYYDFYDDPDERRFQRMLSEPGFLGLNGLP</sequence>